<evidence type="ECO:0000313" key="2">
    <source>
        <dbReference type="EMBL" id="MFD1928506.1"/>
    </source>
</evidence>
<dbReference type="CDD" id="cd02440">
    <property type="entry name" value="AdoMet_MTases"/>
    <property type="match status" value="1"/>
</dbReference>
<gene>
    <name evidence="2" type="ORF">ACFSFY_10635</name>
</gene>
<dbReference type="GO" id="GO:0008168">
    <property type="term" value="F:methyltransferase activity"/>
    <property type="evidence" value="ECO:0007669"/>
    <property type="project" value="UniProtKB-KW"/>
</dbReference>
<dbReference type="Gene3D" id="3.40.50.150">
    <property type="entry name" value="Vaccinia Virus protein VP39"/>
    <property type="match status" value="1"/>
</dbReference>
<dbReference type="GO" id="GO:0032259">
    <property type="term" value="P:methylation"/>
    <property type="evidence" value="ECO:0007669"/>
    <property type="project" value="UniProtKB-KW"/>
</dbReference>
<accession>A0ABW4SHC8</accession>
<name>A0ABW4SHC8_9BACL</name>
<comment type="caution">
    <text evidence="2">The sequence shown here is derived from an EMBL/GenBank/DDBJ whole genome shotgun (WGS) entry which is preliminary data.</text>
</comment>
<organism evidence="2 3">
    <name type="scientific">Sporosarcina siberiensis</name>
    <dbReference type="NCBI Taxonomy" id="1365606"/>
    <lineage>
        <taxon>Bacteria</taxon>
        <taxon>Bacillati</taxon>
        <taxon>Bacillota</taxon>
        <taxon>Bacilli</taxon>
        <taxon>Bacillales</taxon>
        <taxon>Caryophanaceae</taxon>
        <taxon>Sporosarcina</taxon>
    </lineage>
</organism>
<dbReference type="PANTHER" id="PTHR14911:SF13">
    <property type="entry name" value="TRNA (GUANINE(6)-N2)-METHYLTRANSFERASE THUMP3"/>
    <property type="match status" value="1"/>
</dbReference>
<evidence type="ECO:0000259" key="1">
    <source>
        <dbReference type="Pfam" id="PF01170"/>
    </source>
</evidence>
<protein>
    <submittedName>
        <fullName evidence="2">TRM11 family SAM-dependent methyltransferase</fullName>
    </submittedName>
</protein>
<dbReference type="InterPro" id="IPR029063">
    <property type="entry name" value="SAM-dependent_MTases_sf"/>
</dbReference>
<reference evidence="3" key="1">
    <citation type="journal article" date="2019" name="Int. J. Syst. Evol. Microbiol.">
        <title>The Global Catalogue of Microorganisms (GCM) 10K type strain sequencing project: providing services to taxonomists for standard genome sequencing and annotation.</title>
        <authorList>
            <consortium name="The Broad Institute Genomics Platform"/>
            <consortium name="The Broad Institute Genome Sequencing Center for Infectious Disease"/>
            <person name="Wu L."/>
            <person name="Ma J."/>
        </authorList>
    </citation>
    <scope>NUCLEOTIDE SEQUENCE [LARGE SCALE GENOMIC DNA]</scope>
    <source>
        <strain evidence="3">CGMCC 4.7177</strain>
    </source>
</reference>
<dbReference type="RefSeq" id="WP_381537910.1">
    <property type="nucleotide sequence ID" value="NZ_JBHUGI010000027.1"/>
</dbReference>
<keyword evidence="3" id="KW-1185">Reference proteome</keyword>
<evidence type="ECO:0000313" key="3">
    <source>
        <dbReference type="Proteomes" id="UP001597218"/>
    </source>
</evidence>
<keyword evidence="2" id="KW-0489">Methyltransferase</keyword>
<proteinExistence type="predicted"/>
<sequence length="313" mass="35621">MSNTEFIYTYVQHSDEHELCQLEMRSFFGKDSFTNVLKSTIKVDPSRSPFMKERLEVLYESDSWTGLLDKVKNFTVDEFTFKVVCLNTMAIHSTVKIDHPERRKLEREIGLCITGNPELVDPEIIFGFLTYDNKWYFGKYVESESIWFQHQNKPHSYSTSLNTRVARAVANIAAPNPAGVKVIDPCCGIGTVLVEALSMGIDIVGRDINPLVIEPVKENFAYFNLVGDVQAGPIAEIEEYYDVAIIDMPYNIFSKTTPEAQYEILIHGRRIAKKVIIVSIETIDQVIEEIGFTIVDRCLAKKGLFVRQVLVCE</sequence>
<dbReference type="PANTHER" id="PTHR14911">
    <property type="entry name" value="THUMP DOMAIN-CONTAINING"/>
    <property type="match status" value="1"/>
</dbReference>
<dbReference type="Pfam" id="PF01170">
    <property type="entry name" value="UPF0020"/>
    <property type="match status" value="1"/>
</dbReference>
<keyword evidence="2" id="KW-0808">Transferase</keyword>
<dbReference type="EMBL" id="JBHUGI010000027">
    <property type="protein sequence ID" value="MFD1928506.1"/>
    <property type="molecule type" value="Genomic_DNA"/>
</dbReference>
<dbReference type="SUPFAM" id="SSF53335">
    <property type="entry name" value="S-adenosyl-L-methionine-dependent methyltransferases"/>
    <property type="match status" value="1"/>
</dbReference>
<dbReference type="InterPro" id="IPR000241">
    <property type="entry name" value="RlmKL-like_Mtase"/>
</dbReference>
<dbReference type="Proteomes" id="UP001597218">
    <property type="component" value="Unassembled WGS sequence"/>
</dbReference>
<feature type="domain" description="Ribosomal RNA large subunit methyltransferase K/L-like methyltransferase" evidence="1">
    <location>
        <begin position="154"/>
        <end position="217"/>
    </location>
</feature>